<proteinExistence type="predicted"/>
<dbReference type="Proteomes" id="UP001529510">
    <property type="component" value="Unassembled WGS sequence"/>
</dbReference>
<dbReference type="AlphaFoldDB" id="A0ABD0Q777"/>
<gene>
    <name evidence="2" type="ORF">M9458_021462</name>
</gene>
<keyword evidence="3" id="KW-1185">Reference proteome</keyword>
<dbReference type="InterPro" id="IPR048392">
    <property type="entry name" value="MTR4-like_stalk"/>
</dbReference>
<name>A0ABD0Q777_CIRMR</name>
<sequence>MKKLEEEYNAIRIPNEESVVTYYKIRQQLAKLGKEIEEFIHKPRYCLPFLQPGRL</sequence>
<dbReference type="Gene3D" id="1.20.1500.20">
    <property type="match status" value="1"/>
</dbReference>
<dbReference type="Pfam" id="PF21408">
    <property type="entry name" value="MTR4-like_stalk"/>
    <property type="match status" value="1"/>
</dbReference>
<dbReference type="EMBL" id="JAMKFB020000010">
    <property type="protein sequence ID" value="KAL0182087.1"/>
    <property type="molecule type" value="Genomic_DNA"/>
</dbReference>
<evidence type="ECO:0000259" key="1">
    <source>
        <dbReference type="Pfam" id="PF21408"/>
    </source>
</evidence>
<feature type="domain" description="Exosome RNA helicase MTR4-like stalk" evidence="1">
    <location>
        <begin position="2"/>
        <end position="41"/>
    </location>
</feature>
<evidence type="ECO:0000313" key="3">
    <source>
        <dbReference type="Proteomes" id="UP001529510"/>
    </source>
</evidence>
<organism evidence="2 3">
    <name type="scientific">Cirrhinus mrigala</name>
    <name type="common">Mrigala</name>
    <dbReference type="NCBI Taxonomy" id="683832"/>
    <lineage>
        <taxon>Eukaryota</taxon>
        <taxon>Metazoa</taxon>
        <taxon>Chordata</taxon>
        <taxon>Craniata</taxon>
        <taxon>Vertebrata</taxon>
        <taxon>Euteleostomi</taxon>
        <taxon>Actinopterygii</taxon>
        <taxon>Neopterygii</taxon>
        <taxon>Teleostei</taxon>
        <taxon>Ostariophysi</taxon>
        <taxon>Cypriniformes</taxon>
        <taxon>Cyprinidae</taxon>
        <taxon>Labeoninae</taxon>
        <taxon>Labeonini</taxon>
        <taxon>Cirrhinus</taxon>
    </lineage>
</organism>
<evidence type="ECO:0000313" key="2">
    <source>
        <dbReference type="EMBL" id="KAL0182087.1"/>
    </source>
</evidence>
<protein>
    <recommendedName>
        <fullName evidence="1">Exosome RNA helicase MTR4-like stalk domain-containing protein</fullName>
    </recommendedName>
</protein>
<feature type="non-terminal residue" evidence="2">
    <location>
        <position position="1"/>
    </location>
</feature>
<reference evidence="2 3" key="1">
    <citation type="submission" date="2024-05" db="EMBL/GenBank/DDBJ databases">
        <title>Genome sequencing and assembly of Indian major carp, Cirrhinus mrigala (Hamilton, 1822).</title>
        <authorList>
            <person name="Mohindra V."/>
            <person name="Chowdhury L.M."/>
            <person name="Lal K."/>
            <person name="Jena J.K."/>
        </authorList>
    </citation>
    <scope>NUCLEOTIDE SEQUENCE [LARGE SCALE GENOMIC DNA]</scope>
    <source>
        <strain evidence="2">CM1030</strain>
        <tissue evidence="2">Blood</tissue>
    </source>
</reference>
<accession>A0ABD0Q777</accession>
<feature type="non-terminal residue" evidence="2">
    <location>
        <position position="55"/>
    </location>
</feature>
<comment type="caution">
    <text evidence="2">The sequence shown here is derived from an EMBL/GenBank/DDBJ whole genome shotgun (WGS) entry which is preliminary data.</text>
</comment>